<organism evidence="2 3">
    <name type="scientific">Brassica cretica</name>
    <name type="common">Mustard</name>
    <dbReference type="NCBI Taxonomy" id="69181"/>
    <lineage>
        <taxon>Eukaryota</taxon>
        <taxon>Viridiplantae</taxon>
        <taxon>Streptophyta</taxon>
        <taxon>Embryophyta</taxon>
        <taxon>Tracheophyta</taxon>
        <taxon>Spermatophyta</taxon>
        <taxon>Magnoliopsida</taxon>
        <taxon>eudicotyledons</taxon>
        <taxon>Gunneridae</taxon>
        <taxon>Pentapetalae</taxon>
        <taxon>rosids</taxon>
        <taxon>malvids</taxon>
        <taxon>Brassicales</taxon>
        <taxon>Brassicaceae</taxon>
        <taxon>Brassiceae</taxon>
        <taxon>Brassica</taxon>
    </lineage>
</organism>
<evidence type="ECO:0008006" key="4">
    <source>
        <dbReference type="Google" id="ProtNLM"/>
    </source>
</evidence>
<evidence type="ECO:0000313" key="3">
    <source>
        <dbReference type="Proteomes" id="UP000266723"/>
    </source>
</evidence>
<feature type="region of interest" description="Disordered" evidence="1">
    <location>
        <begin position="1"/>
        <end position="43"/>
    </location>
</feature>
<evidence type="ECO:0000256" key="1">
    <source>
        <dbReference type="SAM" id="MobiDB-lite"/>
    </source>
</evidence>
<feature type="compositionally biased region" description="Low complexity" evidence="1">
    <location>
        <begin position="19"/>
        <end position="30"/>
    </location>
</feature>
<accession>A0ABQ7AX06</accession>
<reference evidence="2 3" key="1">
    <citation type="journal article" date="2020" name="BMC Genomics">
        <title>Intraspecific diversification of the crop wild relative Brassica cretica Lam. using demographic model selection.</title>
        <authorList>
            <person name="Kioukis A."/>
            <person name="Michalopoulou V.A."/>
            <person name="Briers L."/>
            <person name="Pirintsos S."/>
            <person name="Studholme D.J."/>
            <person name="Pavlidis P."/>
            <person name="Sarris P.F."/>
        </authorList>
    </citation>
    <scope>NUCLEOTIDE SEQUENCE [LARGE SCALE GENOMIC DNA]</scope>
    <source>
        <strain evidence="3">cv. PFS-1207/04</strain>
    </source>
</reference>
<dbReference type="Proteomes" id="UP000266723">
    <property type="component" value="Unassembled WGS sequence"/>
</dbReference>
<dbReference type="EMBL" id="QGKV02001556">
    <property type="protein sequence ID" value="KAF3518501.1"/>
    <property type="molecule type" value="Genomic_DNA"/>
</dbReference>
<gene>
    <name evidence="2" type="ORF">DY000_02061895</name>
</gene>
<protein>
    <recommendedName>
        <fullName evidence="4">Solute carrier family 40 protein</fullName>
    </recommendedName>
</protein>
<sequence>MDSGQLPEPDSPEPPDQPSSPVRPSSSDRSYTPSNFSPSPNLISSKELQSRTLPLFFLRFSIFSHLLLVSSSPESFLRLHLDMRFSQTSLYSVSEVLGLLFSLLFKQKGALLVQSRWIRWCLVLGLPVTILQYAVSSPVFYHFQFIFVRSMHFCPTVVTTCTGCSTSSPPHTVQFHVKH</sequence>
<feature type="compositionally biased region" description="Polar residues" evidence="1">
    <location>
        <begin position="31"/>
        <end position="43"/>
    </location>
</feature>
<comment type="caution">
    <text evidence="2">The sequence shown here is derived from an EMBL/GenBank/DDBJ whole genome shotgun (WGS) entry which is preliminary data.</text>
</comment>
<keyword evidence="3" id="KW-1185">Reference proteome</keyword>
<evidence type="ECO:0000313" key="2">
    <source>
        <dbReference type="EMBL" id="KAF3518501.1"/>
    </source>
</evidence>
<name>A0ABQ7AX06_BRACR</name>
<proteinExistence type="predicted"/>